<dbReference type="InterPro" id="IPR044066">
    <property type="entry name" value="TRIAD_supradom"/>
</dbReference>
<dbReference type="EMBL" id="CAWUON010000005">
    <property type="protein sequence ID" value="CAK7264176.1"/>
    <property type="molecule type" value="Genomic_DNA"/>
</dbReference>
<dbReference type="PANTHER" id="PTHR22770">
    <property type="entry name" value="UBIQUITIN CONJUGATING ENZYME 7 INTERACTING PROTEIN-RELATED"/>
    <property type="match status" value="1"/>
</dbReference>
<dbReference type="Gene3D" id="1.20.120.1750">
    <property type="match status" value="1"/>
</dbReference>
<dbReference type="CDD" id="cd20353">
    <property type="entry name" value="Rcat_RBR_RNF216"/>
    <property type="match status" value="1"/>
</dbReference>
<dbReference type="CDD" id="cd20339">
    <property type="entry name" value="BRcat_RBR_RNF216"/>
    <property type="match status" value="1"/>
</dbReference>
<reference evidence="9 10" key="1">
    <citation type="submission" date="2024-01" db="EMBL/GenBank/DDBJ databases">
        <authorList>
            <person name="Allen C."/>
            <person name="Tagirdzhanova G."/>
        </authorList>
    </citation>
    <scope>NUCLEOTIDE SEQUENCE [LARGE SCALE GENOMIC DNA]</scope>
    <source>
        <strain evidence="9 10">CBS 119000</strain>
    </source>
</reference>
<keyword evidence="4" id="KW-0677">Repeat</keyword>
<feature type="domain" description="RING-type" evidence="8">
    <location>
        <begin position="267"/>
        <end position="489"/>
    </location>
</feature>
<keyword evidence="2" id="KW-0808">Transferase</keyword>
<dbReference type="PROSITE" id="PS51873">
    <property type="entry name" value="TRIAD"/>
    <property type="match status" value="1"/>
</dbReference>
<keyword evidence="10" id="KW-1185">Reference proteome</keyword>
<dbReference type="InterPro" id="IPR047545">
    <property type="entry name" value="BRcat_RBR_RNF216"/>
</dbReference>
<dbReference type="InterPro" id="IPR051628">
    <property type="entry name" value="LUBAC_E3_Ligases"/>
</dbReference>
<protein>
    <recommendedName>
        <fullName evidence="8">RING-type domain-containing protein</fullName>
    </recommendedName>
</protein>
<sequence length="551" mass="62597">MAAPQVAAAAAAPVPYNDSPIVGRLHEEDAMTACVLALYTLFPNVCPDYLRETSESLNYDYESITSHILDNIDNGFMYPQRPMQKKRHGECDLIDRTSPKPVLLVSSDIDGGKQMDLHEKEDRALQLYGSDKRRREVKSFEYINLARTLCQQAYPFVPHKVIANHLLVHNNCLLPAILALDSHIAKDGPLGLSFTFKTTRTQADPAYTIVQLPTAIRNESSADKQKVLEEYSAALQILQHRRTQREVEQQRKVETETNFRRAQQNGTVKECECCFGDFAMNRMVHCDASLMHWFCRECAKRMAESQIGLSKYALECMSTDGCKAGFTHEQRSHFLDQKTTLALERIEQEHVLRVAGIESLETCPFCPFAAEYPPVEVNREFACQNPECEAISCRLCRKETHIPKTCAEAERANGTSVRLTIEEAMSAAMIRKCNKCGTPFIKELGCNKMSCSRAGCQNVQCYICHKSCDYSHFDDTNRGGKAGNCPLFESAEQRHNDEVQVAEELARRKLLLSNPSLNRDFLKIHLSDRVLEDDRRREAQEEQRVAAEWRR</sequence>
<evidence type="ECO:0000256" key="1">
    <source>
        <dbReference type="ARBA" id="ARBA00004906"/>
    </source>
</evidence>
<organism evidence="9 10">
    <name type="scientific">Sporothrix epigloea</name>
    <dbReference type="NCBI Taxonomy" id="1892477"/>
    <lineage>
        <taxon>Eukaryota</taxon>
        <taxon>Fungi</taxon>
        <taxon>Dikarya</taxon>
        <taxon>Ascomycota</taxon>
        <taxon>Pezizomycotina</taxon>
        <taxon>Sordariomycetes</taxon>
        <taxon>Sordariomycetidae</taxon>
        <taxon>Ophiostomatales</taxon>
        <taxon>Ophiostomataceae</taxon>
        <taxon>Sporothrix</taxon>
    </lineage>
</organism>
<keyword evidence="5" id="KW-0863">Zinc-finger</keyword>
<evidence type="ECO:0000313" key="10">
    <source>
        <dbReference type="Proteomes" id="UP001642502"/>
    </source>
</evidence>
<dbReference type="Pfam" id="PF26200">
    <property type="entry name" value="Rcat_RNF216"/>
    <property type="match status" value="1"/>
</dbReference>
<evidence type="ECO:0000256" key="4">
    <source>
        <dbReference type="ARBA" id="ARBA00022737"/>
    </source>
</evidence>
<dbReference type="SUPFAM" id="SSF57850">
    <property type="entry name" value="RING/U-box"/>
    <property type="match status" value="1"/>
</dbReference>
<evidence type="ECO:0000256" key="3">
    <source>
        <dbReference type="ARBA" id="ARBA00022723"/>
    </source>
</evidence>
<dbReference type="Proteomes" id="UP001642502">
    <property type="component" value="Unassembled WGS sequence"/>
</dbReference>
<evidence type="ECO:0000256" key="2">
    <source>
        <dbReference type="ARBA" id="ARBA00022679"/>
    </source>
</evidence>
<name>A0ABP0D988_9PEZI</name>
<proteinExistence type="predicted"/>
<comment type="caution">
    <text evidence="9">The sequence shown here is derived from an EMBL/GenBank/DDBJ whole genome shotgun (WGS) entry which is preliminary data.</text>
</comment>
<dbReference type="InterPro" id="IPR047544">
    <property type="entry name" value="RING-HC_RBR_RNF216"/>
</dbReference>
<accession>A0ABP0D988</accession>
<evidence type="ECO:0000313" key="9">
    <source>
        <dbReference type="EMBL" id="CAK7264176.1"/>
    </source>
</evidence>
<evidence type="ECO:0000256" key="7">
    <source>
        <dbReference type="ARBA" id="ARBA00022833"/>
    </source>
</evidence>
<evidence type="ECO:0000256" key="5">
    <source>
        <dbReference type="ARBA" id="ARBA00022771"/>
    </source>
</evidence>
<keyword evidence="3" id="KW-0479">Metal-binding</keyword>
<dbReference type="PANTHER" id="PTHR22770:SF47">
    <property type="entry name" value="E3 UBIQUITIN-PROTEIN LIGASE RNF216"/>
    <property type="match status" value="1"/>
</dbReference>
<gene>
    <name evidence="9" type="ORF">SEPCBS119000_000865</name>
</gene>
<evidence type="ECO:0000259" key="8">
    <source>
        <dbReference type="PROSITE" id="PS51873"/>
    </source>
</evidence>
<dbReference type="InterPro" id="IPR047546">
    <property type="entry name" value="Rcat_RBR_RNF216"/>
</dbReference>
<dbReference type="CDD" id="cd16630">
    <property type="entry name" value="RING-HC_RBR_RNF216"/>
    <property type="match status" value="1"/>
</dbReference>
<keyword evidence="6" id="KW-0833">Ubl conjugation pathway</keyword>
<comment type="pathway">
    <text evidence="1">Protein modification; protein ubiquitination.</text>
</comment>
<evidence type="ECO:0000256" key="6">
    <source>
        <dbReference type="ARBA" id="ARBA00022786"/>
    </source>
</evidence>
<keyword evidence="7" id="KW-0862">Zinc</keyword>